<gene>
    <name evidence="2" type="ORF">KUF71_012132</name>
</gene>
<keyword evidence="3" id="KW-1185">Reference proteome</keyword>
<sequence>MNCQQIAAHPDVHYTWETVRYWIRRRKQVCDVLSDSPSQDLPVLKPLDGLCEPQQPQDLPFDGLCESQQPQQPEDLPLLETLDGLCEPQQPQDLPFVPFDGLCEPQQPQDLPQDSLQWEFHQRDACEASDDSYNEDIFDEEFHFDEQQETQDSSIADDSLPPEDPGDSSDDECVLAIAPDFHLSVSEKIKVLLLLAAKFRHKLTYAAAECLMRLAGVWSKDFSFAPSKHILKSAISFYSPSLSEHHICPSCSHYVGKFFESIECSNCFTEIDAKLNKRRGNVFLYISVAEQIKSLFIHSGLFEKLIKPRLRQKIKQGNYEDIFDGKLYKDRVGPDCISFNFFVDGLQVRCTSKNSAHPVLFTLNELPIHLRRKHVMMASVWLGKKKPVMNEYLKPFVRECIILEREGISFKTNGVDIQLRVIPLLGVTLWLDLLSEMQLNLMVRDYGCGLCYHPAFRMIRGRGHCKSYSISEREFPPRTHEETQENARIAEESGTPQQGIKGHSILTEIPGFDIINCLDLDLFHALVNCAKRFTNLWLSRKYSGRPFNVYGRFAEVDRRLLSITPTDNVSRNPRSLLERSDYRGHEWFSWVVFYSIPVLTKILPNHFLSHWALLVHGIVVLMQNSVSKSDAVYAGRFLRQFNSEIDRFYGAEHVTFSTHLLTHLEKSTYNFGQPWTHSAFVFENFIGEIKAAIHGSNGISHQIIKHMQLRIALKAMEFDLDYAMSDDERDFLKSVICSSKVLAEPRLSVGDVSFLGDAKNIVLSPNLHQVVLRDGFQPVVGEEYFMFDRCIINNEIYQSVNYSRVEKQNNSIVLLQSEQVFEIHSFIVINNVAVALGHYLVRNRTPLCNVSLPHIKVFNEKCEENLRCVPVSKFDMKLLSFCLSISQEQSLRFGLINVLKMEMLQ</sequence>
<feature type="compositionally biased region" description="Acidic residues" evidence="1">
    <location>
        <begin position="160"/>
        <end position="171"/>
    </location>
</feature>
<dbReference type="Proteomes" id="UP001219518">
    <property type="component" value="Unassembled WGS sequence"/>
</dbReference>
<reference evidence="2" key="1">
    <citation type="submission" date="2021-07" db="EMBL/GenBank/DDBJ databases">
        <authorList>
            <person name="Catto M.A."/>
            <person name="Jacobson A."/>
            <person name="Kennedy G."/>
            <person name="Labadie P."/>
            <person name="Hunt B.G."/>
            <person name="Srinivasan R."/>
        </authorList>
    </citation>
    <scope>NUCLEOTIDE SEQUENCE</scope>
    <source>
        <strain evidence="2">PL_HMW_Pooled</strain>
        <tissue evidence="2">Head</tissue>
    </source>
</reference>
<name>A0AAE1LKR4_9NEOP</name>
<keyword evidence="2" id="KW-0689">Ribosomal protein</keyword>
<organism evidence="2 3">
    <name type="scientific">Frankliniella fusca</name>
    <dbReference type="NCBI Taxonomy" id="407009"/>
    <lineage>
        <taxon>Eukaryota</taxon>
        <taxon>Metazoa</taxon>
        <taxon>Ecdysozoa</taxon>
        <taxon>Arthropoda</taxon>
        <taxon>Hexapoda</taxon>
        <taxon>Insecta</taxon>
        <taxon>Pterygota</taxon>
        <taxon>Neoptera</taxon>
        <taxon>Paraneoptera</taxon>
        <taxon>Thysanoptera</taxon>
        <taxon>Terebrantia</taxon>
        <taxon>Thripoidea</taxon>
        <taxon>Thripidae</taxon>
        <taxon>Frankliniella</taxon>
    </lineage>
</organism>
<dbReference type="AlphaFoldDB" id="A0AAE1LKR4"/>
<dbReference type="PANTHER" id="PTHR46579:SF1">
    <property type="entry name" value="F5_8 TYPE C DOMAIN-CONTAINING PROTEIN"/>
    <property type="match status" value="1"/>
</dbReference>
<evidence type="ECO:0000313" key="3">
    <source>
        <dbReference type="Proteomes" id="UP001219518"/>
    </source>
</evidence>
<feature type="region of interest" description="Disordered" evidence="1">
    <location>
        <begin position="146"/>
        <end position="171"/>
    </location>
</feature>
<dbReference type="GO" id="GO:0005840">
    <property type="term" value="C:ribosome"/>
    <property type="evidence" value="ECO:0007669"/>
    <property type="project" value="UniProtKB-KW"/>
</dbReference>
<evidence type="ECO:0000256" key="1">
    <source>
        <dbReference type="SAM" id="MobiDB-lite"/>
    </source>
</evidence>
<keyword evidence="2" id="KW-0687">Ribonucleoprotein</keyword>
<evidence type="ECO:0000313" key="2">
    <source>
        <dbReference type="EMBL" id="KAK3923841.1"/>
    </source>
</evidence>
<dbReference type="EMBL" id="JAHWGI010001150">
    <property type="protein sequence ID" value="KAK3923841.1"/>
    <property type="molecule type" value="Genomic_DNA"/>
</dbReference>
<proteinExistence type="predicted"/>
<reference evidence="2" key="2">
    <citation type="journal article" date="2023" name="BMC Genomics">
        <title>Pest status, molecular evolution, and epigenetic factors derived from the genome assembly of Frankliniella fusca, a thysanopteran phytovirus vector.</title>
        <authorList>
            <person name="Catto M.A."/>
            <person name="Labadie P.E."/>
            <person name="Jacobson A.L."/>
            <person name="Kennedy G.G."/>
            <person name="Srinivasan R."/>
            <person name="Hunt B.G."/>
        </authorList>
    </citation>
    <scope>NUCLEOTIDE SEQUENCE</scope>
    <source>
        <strain evidence="2">PL_HMW_Pooled</strain>
    </source>
</reference>
<accession>A0AAE1LKR4</accession>
<protein>
    <submittedName>
        <fullName evidence="2">50S ribosomal protein L32-3</fullName>
    </submittedName>
</protein>
<comment type="caution">
    <text evidence="2">The sequence shown here is derived from an EMBL/GenBank/DDBJ whole genome shotgun (WGS) entry which is preliminary data.</text>
</comment>
<dbReference type="PANTHER" id="PTHR46579">
    <property type="entry name" value="F5/8 TYPE C DOMAIN-CONTAINING PROTEIN-RELATED"/>
    <property type="match status" value="1"/>
</dbReference>